<keyword evidence="4" id="KW-1185">Reference proteome</keyword>
<dbReference type="InterPro" id="IPR003777">
    <property type="entry name" value="XdhC_CoxI"/>
</dbReference>
<dbReference type="STRING" id="887062.HGR_07641"/>
<organism evidence="3 4">
    <name type="scientific">Hylemonella gracilis ATCC 19624</name>
    <dbReference type="NCBI Taxonomy" id="887062"/>
    <lineage>
        <taxon>Bacteria</taxon>
        <taxon>Pseudomonadati</taxon>
        <taxon>Pseudomonadota</taxon>
        <taxon>Betaproteobacteria</taxon>
        <taxon>Burkholderiales</taxon>
        <taxon>Comamonadaceae</taxon>
        <taxon>Hylemonella</taxon>
    </lineage>
</organism>
<gene>
    <name evidence="3" type="ORF">HGR_07641</name>
</gene>
<dbReference type="AlphaFoldDB" id="F3KSU9"/>
<comment type="caution">
    <text evidence="3">The sequence shown here is derived from an EMBL/GenBank/DDBJ whole genome shotgun (WGS) entry which is preliminary data.</text>
</comment>
<dbReference type="OrthoDB" id="9815497at2"/>
<dbReference type="PANTHER" id="PTHR30388">
    <property type="entry name" value="ALDEHYDE OXIDOREDUCTASE MOLYBDENUM COFACTOR ASSEMBLY PROTEIN"/>
    <property type="match status" value="1"/>
</dbReference>
<dbReference type="Gene3D" id="3.40.50.720">
    <property type="entry name" value="NAD(P)-binding Rossmann-like Domain"/>
    <property type="match status" value="1"/>
</dbReference>
<dbReference type="RefSeq" id="WP_006297565.1">
    <property type="nucleotide sequence ID" value="NZ_AEGR01000052.1"/>
</dbReference>
<name>F3KSU9_9BURK</name>
<dbReference type="InterPro" id="IPR036291">
    <property type="entry name" value="NAD(P)-bd_dom_sf"/>
</dbReference>
<sequence>MDSLDLRVLADALAWKRAGHAVSLVTVVQTWGSAPRPPGALLAVRGDGLVSGSVSGGCVEDDLIARAKAALAAAASTADAATEARSRPELIVYGVDKDEAARFGLPCGGTLRLVHEPLQSVSWIEDVLTRTAAHQLVARTLDLATGAVTLAPAVRGQELVFDGQQLTTLFGPRWRLLLIGAGQLSQAVAQMAKLLDFEVLVCDPREEYAGSFDGASGAGPHAMPDSVQRIAGMPDDVVRELMPDAHTAIVALTHDPKLDDMALLEALKSAAFYVGALGSRRNQGARKQRLAEHFDLSAEELARLHGPVGLDLGARTPAEIAVSILAEIVQVRNATYLRARREAAAASDAALDDVTTAMAGIAASTCAVAR</sequence>
<evidence type="ECO:0008006" key="5">
    <source>
        <dbReference type="Google" id="ProtNLM"/>
    </source>
</evidence>
<dbReference type="PANTHER" id="PTHR30388:SF4">
    <property type="entry name" value="MOLYBDENUM COFACTOR INSERTION CHAPERONE PAOD"/>
    <property type="match status" value="1"/>
</dbReference>
<dbReference type="SUPFAM" id="SSF51735">
    <property type="entry name" value="NAD(P)-binding Rossmann-fold domains"/>
    <property type="match status" value="1"/>
</dbReference>
<accession>F3KSU9</accession>
<dbReference type="eggNOG" id="COG1975">
    <property type="taxonomic scope" value="Bacteria"/>
</dbReference>
<dbReference type="InterPro" id="IPR052698">
    <property type="entry name" value="MoCofactor_Util/Proc"/>
</dbReference>
<proteinExistence type="predicted"/>
<evidence type="ECO:0000313" key="3">
    <source>
        <dbReference type="EMBL" id="EGI77168.1"/>
    </source>
</evidence>
<protein>
    <recommendedName>
        <fullName evidence="5">Xanthine dehydrogenase accessory factor</fullName>
    </recommendedName>
</protein>
<dbReference type="Pfam" id="PF13478">
    <property type="entry name" value="XdhC_C"/>
    <property type="match status" value="1"/>
</dbReference>
<dbReference type="InterPro" id="IPR027051">
    <property type="entry name" value="XdhC_Rossmann_dom"/>
</dbReference>
<evidence type="ECO:0000313" key="4">
    <source>
        <dbReference type="Proteomes" id="UP000016368"/>
    </source>
</evidence>
<reference evidence="3 4" key="1">
    <citation type="journal article" date="2011" name="EMBO J.">
        <title>Structural diversity of bacterial flagellar motors.</title>
        <authorList>
            <person name="Chen S."/>
            <person name="Beeby M."/>
            <person name="Murphy G.E."/>
            <person name="Leadbetter J.R."/>
            <person name="Hendrixson D.R."/>
            <person name="Briegel A."/>
            <person name="Li Z."/>
            <person name="Shi J."/>
            <person name="Tocheva E.I."/>
            <person name="Muller A."/>
            <person name="Dobro M.J."/>
            <person name="Jensen G.J."/>
        </authorList>
    </citation>
    <scope>NUCLEOTIDE SEQUENCE [LARGE SCALE GENOMIC DNA]</scope>
    <source>
        <strain evidence="3 4">ATCC 19624</strain>
    </source>
</reference>
<dbReference type="EMBL" id="AEGR01000052">
    <property type="protein sequence ID" value="EGI77168.1"/>
    <property type="molecule type" value="Genomic_DNA"/>
</dbReference>
<feature type="domain" description="XdhC Rossmann" evidence="2">
    <location>
        <begin position="176"/>
        <end position="328"/>
    </location>
</feature>
<evidence type="ECO:0000259" key="2">
    <source>
        <dbReference type="Pfam" id="PF13478"/>
    </source>
</evidence>
<feature type="domain" description="XdhC- CoxI" evidence="1">
    <location>
        <begin position="15"/>
        <end position="76"/>
    </location>
</feature>
<evidence type="ECO:0000259" key="1">
    <source>
        <dbReference type="Pfam" id="PF02625"/>
    </source>
</evidence>
<dbReference type="Pfam" id="PF02625">
    <property type="entry name" value="XdhC_CoxI"/>
    <property type="match status" value="1"/>
</dbReference>
<dbReference type="Proteomes" id="UP000016368">
    <property type="component" value="Unassembled WGS sequence"/>
</dbReference>